<dbReference type="Gene3D" id="3.40.47.10">
    <property type="match status" value="1"/>
</dbReference>
<dbReference type="InterPro" id="IPR020617">
    <property type="entry name" value="Thiolase_C"/>
</dbReference>
<evidence type="ECO:0000256" key="3">
    <source>
        <dbReference type="ARBA" id="ARBA00004294"/>
    </source>
</evidence>
<dbReference type="AlphaFoldDB" id="A0AAE0SP02"/>
<comment type="subunit">
    <text evidence="22">Heterotetramer of 2 alpha/HADHA and 2 beta/HADHB subunits; forms the mitochondrial trifunctional enzyme. Also purified as higher order heterooligomers including a 4 alpha/HADHA and 4 beta/HADHB heterooligomer which physiological significance remains unclear. The mitochondrial trifunctional enzyme interacts with MTLN. Interacts with RSAD2/viperin.</text>
</comment>
<evidence type="ECO:0000256" key="27">
    <source>
        <dbReference type="ARBA" id="ARBA00049178"/>
    </source>
</evidence>
<comment type="catalytic activity">
    <reaction evidence="23">
        <text>tetradecanoyl-CoA + acetyl-CoA = 3-oxohexadecanoyl-CoA + CoA</text>
        <dbReference type="Rhea" id="RHEA:18161"/>
        <dbReference type="ChEBI" id="CHEBI:57287"/>
        <dbReference type="ChEBI" id="CHEBI:57288"/>
        <dbReference type="ChEBI" id="CHEBI:57349"/>
        <dbReference type="ChEBI" id="CHEBI:57385"/>
        <dbReference type="EC" id="2.3.1.155"/>
    </reaction>
    <physiologicalReaction direction="right-to-left" evidence="23">
        <dbReference type="Rhea" id="RHEA:18163"/>
    </physiologicalReaction>
</comment>
<evidence type="ECO:0000259" key="31">
    <source>
        <dbReference type="Pfam" id="PF00108"/>
    </source>
</evidence>
<dbReference type="EC" id="2.3.1.16" evidence="18"/>
<dbReference type="InterPro" id="IPR020613">
    <property type="entry name" value="Thiolase_CS"/>
</dbReference>
<evidence type="ECO:0000256" key="22">
    <source>
        <dbReference type="ARBA" id="ARBA00046418"/>
    </source>
</evidence>
<evidence type="ECO:0000256" key="29">
    <source>
        <dbReference type="ARBA" id="ARBA00049542"/>
    </source>
</evidence>
<evidence type="ECO:0000256" key="11">
    <source>
        <dbReference type="ARBA" id="ARBA00022946"/>
    </source>
</evidence>
<dbReference type="Proteomes" id="UP001195483">
    <property type="component" value="Unassembled WGS sequence"/>
</dbReference>
<keyword evidence="16 30" id="KW-0012">Acyltransferase</keyword>
<feature type="domain" description="Thiolase C-terminal" evidence="32">
    <location>
        <begin position="330"/>
        <end position="469"/>
    </location>
</feature>
<evidence type="ECO:0000256" key="26">
    <source>
        <dbReference type="ARBA" id="ARBA00048553"/>
    </source>
</evidence>
<evidence type="ECO:0000259" key="32">
    <source>
        <dbReference type="Pfam" id="PF02803"/>
    </source>
</evidence>
<evidence type="ECO:0000256" key="10">
    <source>
        <dbReference type="ARBA" id="ARBA00022832"/>
    </source>
</evidence>
<dbReference type="InterPro" id="IPR020610">
    <property type="entry name" value="Thiolase_AS"/>
</dbReference>
<feature type="domain" description="Thiolase N-terminal" evidence="31">
    <location>
        <begin position="50"/>
        <end position="322"/>
    </location>
</feature>
<evidence type="ECO:0000256" key="12">
    <source>
        <dbReference type="ARBA" id="ARBA00022990"/>
    </source>
</evidence>
<comment type="catalytic activity">
    <reaction evidence="27">
        <text>an acyl-CoA + acetyl-CoA = a 3-oxoacyl-CoA + CoA</text>
        <dbReference type="Rhea" id="RHEA:21564"/>
        <dbReference type="ChEBI" id="CHEBI:57287"/>
        <dbReference type="ChEBI" id="CHEBI:57288"/>
        <dbReference type="ChEBI" id="CHEBI:58342"/>
        <dbReference type="ChEBI" id="CHEBI:90726"/>
        <dbReference type="EC" id="2.3.1.16"/>
    </reaction>
    <physiologicalReaction direction="right-to-left" evidence="27">
        <dbReference type="Rhea" id="RHEA:21566"/>
    </physiologicalReaction>
</comment>
<evidence type="ECO:0000313" key="33">
    <source>
        <dbReference type="EMBL" id="KAK3595278.1"/>
    </source>
</evidence>
<dbReference type="GO" id="GO:0006635">
    <property type="term" value="P:fatty acid beta-oxidation"/>
    <property type="evidence" value="ECO:0007669"/>
    <property type="project" value="TreeGrafter"/>
</dbReference>
<organism evidence="33 34">
    <name type="scientific">Potamilus streckersoni</name>
    <dbReference type="NCBI Taxonomy" id="2493646"/>
    <lineage>
        <taxon>Eukaryota</taxon>
        <taxon>Metazoa</taxon>
        <taxon>Spiralia</taxon>
        <taxon>Lophotrochozoa</taxon>
        <taxon>Mollusca</taxon>
        <taxon>Bivalvia</taxon>
        <taxon>Autobranchia</taxon>
        <taxon>Heteroconchia</taxon>
        <taxon>Palaeoheterodonta</taxon>
        <taxon>Unionida</taxon>
        <taxon>Unionoidea</taxon>
        <taxon>Unionidae</taxon>
        <taxon>Ambleminae</taxon>
        <taxon>Lampsilini</taxon>
        <taxon>Potamilus</taxon>
    </lineage>
</organism>
<comment type="catalytic activity">
    <reaction evidence="26">
        <text>butanoyl-CoA + acetyl-CoA = 3-oxohexanoyl-CoA + CoA</text>
        <dbReference type="Rhea" id="RHEA:31111"/>
        <dbReference type="ChEBI" id="CHEBI:57287"/>
        <dbReference type="ChEBI" id="CHEBI:57288"/>
        <dbReference type="ChEBI" id="CHEBI:57371"/>
        <dbReference type="ChEBI" id="CHEBI:62418"/>
    </reaction>
    <physiologicalReaction direction="right-to-left" evidence="26">
        <dbReference type="Rhea" id="RHEA:31113"/>
    </physiologicalReaction>
</comment>
<evidence type="ECO:0000256" key="7">
    <source>
        <dbReference type="ARBA" id="ARBA00022787"/>
    </source>
</evidence>
<evidence type="ECO:0000256" key="28">
    <source>
        <dbReference type="ARBA" id="ARBA00049270"/>
    </source>
</evidence>
<keyword evidence="7" id="KW-1000">Mitochondrion outer membrane</keyword>
<dbReference type="GO" id="GO:0005741">
    <property type="term" value="C:mitochondrial outer membrane"/>
    <property type="evidence" value="ECO:0007669"/>
    <property type="project" value="UniProtKB-SubCell"/>
</dbReference>
<evidence type="ECO:0000256" key="30">
    <source>
        <dbReference type="RuleBase" id="RU003557"/>
    </source>
</evidence>
<evidence type="ECO:0000256" key="8">
    <source>
        <dbReference type="ARBA" id="ARBA00022792"/>
    </source>
</evidence>
<keyword evidence="13" id="KW-0443">Lipid metabolism</keyword>
<accession>A0AAE0SP02</accession>
<dbReference type="NCBIfam" id="TIGR01930">
    <property type="entry name" value="AcCoA-C-Actrans"/>
    <property type="match status" value="1"/>
</dbReference>
<dbReference type="SUPFAM" id="SSF53901">
    <property type="entry name" value="Thiolase-like"/>
    <property type="match status" value="2"/>
</dbReference>
<dbReference type="InterPro" id="IPR020616">
    <property type="entry name" value="Thiolase_N"/>
</dbReference>
<dbReference type="Pfam" id="PF00108">
    <property type="entry name" value="Thiolase_N"/>
    <property type="match status" value="1"/>
</dbReference>
<dbReference type="CDD" id="cd00751">
    <property type="entry name" value="thiolase"/>
    <property type="match status" value="1"/>
</dbReference>
<dbReference type="GO" id="GO:0016507">
    <property type="term" value="C:mitochondrial fatty acid beta-oxidation multienzyme complex"/>
    <property type="evidence" value="ECO:0007669"/>
    <property type="project" value="UniProtKB-ARBA"/>
</dbReference>
<dbReference type="PANTHER" id="PTHR18919:SF153">
    <property type="entry name" value="TRIFUNCTIONAL ENZYME SUBUNIT BETA, MITOCHONDRIAL"/>
    <property type="match status" value="1"/>
</dbReference>
<evidence type="ECO:0000256" key="14">
    <source>
        <dbReference type="ARBA" id="ARBA00023128"/>
    </source>
</evidence>
<dbReference type="GO" id="GO:0005743">
    <property type="term" value="C:mitochondrial inner membrane"/>
    <property type="evidence" value="ECO:0007669"/>
    <property type="project" value="UniProtKB-SubCell"/>
</dbReference>
<dbReference type="EC" id="2.3.1.155" evidence="17"/>
<evidence type="ECO:0000313" key="34">
    <source>
        <dbReference type="Proteomes" id="UP001195483"/>
    </source>
</evidence>
<keyword evidence="15" id="KW-0472">Membrane</keyword>
<evidence type="ECO:0000256" key="21">
    <source>
        <dbReference type="ARBA" id="ARBA00045672"/>
    </source>
</evidence>
<keyword evidence="10" id="KW-0276">Fatty acid metabolism</keyword>
<dbReference type="Pfam" id="PF02803">
    <property type="entry name" value="Thiolase_C"/>
    <property type="match status" value="1"/>
</dbReference>
<reference evidence="33" key="2">
    <citation type="journal article" date="2021" name="Genome Biol. Evol.">
        <title>Developing a high-quality reference genome for a parasitic bivalve with doubly uniparental inheritance (Bivalvia: Unionida).</title>
        <authorList>
            <person name="Smith C.H."/>
        </authorList>
    </citation>
    <scope>NUCLEOTIDE SEQUENCE</scope>
    <source>
        <strain evidence="33">CHS0354</strain>
        <tissue evidence="33">Mantle</tissue>
    </source>
</reference>
<comment type="pathway">
    <text evidence="4">Lipid metabolism; fatty acid beta-oxidation.</text>
</comment>
<comment type="catalytic activity">
    <reaction evidence="29">
        <text>octanoyl-CoA + acetyl-CoA = 3-oxodecanoyl-CoA + CoA</text>
        <dbReference type="Rhea" id="RHEA:31087"/>
        <dbReference type="ChEBI" id="CHEBI:57287"/>
        <dbReference type="ChEBI" id="CHEBI:57288"/>
        <dbReference type="ChEBI" id="CHEBI:57386"/>
        <dbReference type="ChEBI" id="CHEBI:62548"/>
    </reaction>
    <physiologicalReaction direction="right-to-left" evidence="29">
        <dbReference type="Rhea" id="RHEA:31089"/>
    </physiologicalReaction>
</comment>
<keyword evidence="6 30" id="KW-0808">Transferase</keyword>
<comment type="function">
    <text evidence="21">Mitochondrial trifunctional enzyme catalyzes the last three of the four reactions of the mitochondrial beta-oxidation pathway. The mitochondrial beta-oxidation pathway is the major energy-producing process in tissues and is performed through four consecutive reactions breaking down fatty acids into acetyl-CoA. Among the enzymes involved in this pathway, the trifunctional enzyme exhibits specificity for long-chain fatty acids. Mitochondrial trifunctional enzyme is a heterotetrameric complex composed of two proteins, the trifunctional enzyme subunit alpha/HADHA carries the 2,3-enoyl-CoA hydratase and the 3-hydroxyacyl-CoA dehydrogenase activities, while the trifunctional enzyme subunit beta/HADHB described here bears the 3-ketoacyl-CoA thiolase activity.</text>
</comment>
<dbReference type="GO" id="GO:0050633">
    <property type="term" value="F:acetyl-CoA C-myristoyltransferase activity"/>
    <property type="evidence" value="ECO:0007669"/>
    <property type="project" value="UniProtKB-EC"/>
</dbReference>
<comment type="caution">
    <text evidence="33">The sequence shown here is derived from an EMBL/GenBank/DDBJ whole genome shotgun (WGS) entry which is preliminary data.</text>
</comment>
<keyword evidence="9" id="KW-0256">Endoplasmic reticulum</keyword>
<evidence type="ECO:0000256" key="16">
    <source>
        <dbReference type="ARBA" id="ARBA00023315"/>
    </source>
</evidence>
<evidence type="ECO:0000256" key="25">
    <source>
        <dbReference type="ARBA" id="ARBA00048004"/>
    </source>
</evidence>
<evidence type="ECO:0000256" key="19">
    <source>
        <dbReference type="ARBA" id="ARBA00039414"/>
    </source>
</evidence>
<evidence type="ECO:0000256" key="17">
    <source>
        <dbReference type="ARBA" id="ARBA00024058"/>
    </source>
</evidence>
<dbReference type="InterPro" id="IPR002155">
    <property type="entry name" value="Thiolase"/>
</dbReference>
<dbReference type="EMBL" id="JAEAOA010000678">
    <property type="protein sequence ID" value="KAK3595278.1"/>
    <property type="molecule type" value="Genomic_DNA"/>
</dbReference>
<evidence type="ECO:0000256" key="13">
    <source>
        <dbReference type="ARBA" id="ARBA00023098"/>
    </source>
</evidence>
<reference evidence="33" key="3">
    <citation type="submission" date="2023-05" db="EMBL/GenBank/DDBJ databases">
        <authorList>
            <person name="Smith C.H."/>
        </authorList>
    </citation>
    <scope>NUCLEOTIDE SEQUENCE</scope>
    <source>
        <strain evidence="33">CHS0354</strain>
        <tissue evidence="33">Mantle</tissue>
    </source>
</reference>
<dbReference type="GO" id="GO:0005783">
    <property type="term" value="C:endoplasmic reticulum"/>
    <property type="evidence" value="ECO:0007669"/>
    <property type="project" value="UniProtKB-SubCell"/>
</dbReference>
<dbReference type="GO" id="GO:0003988">
    <property type="term" value="F:acetyl-CoA C-acyltransferase activity"/>
    <property type="evidence" value="ECO:0007669"/>
    <property type="project" value="UniProtKB-EC"/>
</dbReference>
<evidence type="ECO:0000256" key="2">
    <source>
        <dbReference type="ARBA" id="ARBA00004273"/>
    </source>
</evidence>
<sequence>MAALSSRRLSAALQSQAKLYGMRCLSTSLTNSSLTQPSKKTLAKPGIRNVVLVEGVRTPFLLSGTIYKDLMPHDLARAALQGILRKTGIGKEDVEYIVYGTVIQEVKTSNIAREAALGAGFSNKVPAHTVTQACISSNQAITTAVGLIAAGQCDAVIAGGVEFMSDVPIRHSRKMRKIMLSFNKAKTFGAKLSLITKMLSPSTLVPELPAVAEFSTGETMGHSADRLAAAFEVSRAEQDEYAMRSHKLAHEATEKGLLTDLLPFKVPNVKETVTRDNGIRPSSKEQMAKLNPAFIKPHGTITAANASFLTDGASACLIMSEEKALAMGFKPKAYLRDFVYVSQDPKDQLLLGPTYATPKVLARAGLSMSDISVFEYHEAFAGQILANLKAMDSDWFAKNYMGRNQKVGTPSLDKFNLWGGSLSLGHPFGATGVRLVTTAANRLHKEDGQYAIVAACAAGGLGHGMIVERYPE</sequence>
<dbReference type="PROSITE" id="PS00099">
    <property type="entry name" value="THIOLASE_3"/>
    <property type="match status" value="1"/>
</dbReference>
<dbReference type="PROSITE" id="PS00098">
    <property type="entry name" value="THIOLASE_1"/>
    <property type="match status" value="1"/>
</dbReference>
<gene>
    <name evidence="33" type="ORF">CHS0354_010886</name>
</gene>
<keyword evidence="34" id="KW-1185">Reference proteome</keyword>
<keyword evidence="12" id="KW-0007">Acetylation</keyword>
<dbReference type="PANTHER" id="PTHR18919">
    <property type="entry name" value="ACETYL-COA C-ACYLTRANSFERASE"/>
    <property type="match status" value="1"/>
</dbReference>
<comment type="catalytic activity">
    <reaction evidence="28">
        <text>dodecanoyl-CoA + acetyl-CoA = 3-oxotetradecanoyl-CoA + CoA</text>
        <dbReference type="Rhea" id="RHEA:31091"/>
        <dbReference type="ChEBI" id="CHEBI:57287"/>
        <dbReference type="ChEBI" id="CHEBI:57288"/>
        <dbReference type="ChEBI" id="CHEBI:57375"/>
        <dbReference type="ChEBI" id="CHEBI:62543"/>
    </reaction>
    <physiologicalReaction direction="right-to-left" evidence="28">
        <dbReference type="Rhea" id="RHEA:31093"/>
    </physiologicalReaction>
</comment>
<reference evidence="33" key="1">
    <citation type="journal article" date="2021" name="Genome Biol. Evol.">
        <title>A High-Quality Reference Genome for a Parasitic Bivalve with Doubly Uniparental Inheritance (Bivalvia: Unionida).</title>
        <authorList>
            <person name="Smith C.H."/>
        </authorList>
    </citation>
    <scope>NUCLEOTIDE SEQUENCE</scope>
    <source>
        <strain evidence="33">CHS0354</strain>
    </source>
</reference>
<evidence type="ECO:0000256" key="5">
    <source>
        <dbReference type="ARBA" id="ARBA00010982"/>
    </source>
</evidence>
<evidence type="ECO:0000256" key="15">
    <source>
        <dbReference type="ARBA" id="ARBA00023136"/>
    </source>
</evidence>
<evidence type="ECO:0000256" key="20">
    <source>
        <dbReference type="ARBA" id="ARBA00043259"/>
    </source>
</evidence>
<name>A0AAE0SP02_9BIVA</name>
<keyword evidence="8" id="KW-0999">Mitochondrion inner membrane</keyword>
<keyword evidence="11" id="KW-0809">Transit peptide</keyword>
<evidence type="ECO:0000256" key="1">
    <source>
        <dbReference type="ARBA" id="ARBA00004240"/>
    </source>
</evidence>
<evidence type="ECO:0000256" key="4">
    <source>
        <dbReference type="ARBA" id="ARBA00005005"/>
    </source>
</evidence>
<evidence type="ECO:0000256" key="9">
    <source>
        <dbReference type="ARBA" id="ARBA00022824"/>
    </source>
</evidence>
<comment type="catalytic activity">
    <reaction evidence="25">
        <text>decanoyl-CoA + acetyl-CoA = 3-oxododecanoyl-CoA + CoA</text>
        <dbReference type="Rhea" id="RHEA:31183"/>
        <dbReference type="ChEBI" id="CHEBI:57287"/>
        <dbReference type="ChEBI" id="CHEBI:57288"/>
        <dbReference type="ChEBI" id="CHEBI:61430"/>
        <dbReference type="ChEBI" id="CHEBI:62615"/>
    </reaction>
    <physiologicalReaction direction="right-to-left" evidence="25">
        <dbReference type="Rhea" id="RHEA:31185"/>
    </physiologicalReaction>
</comment>
<evidence type="ECO:0000256" key="24">
    <source>
        <dbReference type="ARBA" id="ARBA00048001"/>
    </source>
</evidence>
<dbReference type="FunFam" id="3.40.47.10:FF:000020">
    <property type="entry name" value="Putative trifunctional enzyme subunit beta mitochondrial"/>
    <property type="match status" value="1"/>
</dbReference>
<comment type="similarity">
    <text evidence="5 30">Belongs to the thiolase-like superfamily. Thiolase family.</text>
</comment>
<protein>
    <recommendedName>
        <fullName evidence="19">Trifunctional enzyme subunit beta, mitochondrial</fullName>
        <ecNumber evidence="17">2.3.1.155</ecNumber>
        <ecNumber evidence="18">2.3.1.16</ecNumber>
    </recommendedName>
    <alternativeName>
        <fullName evidence="20">TP-beta</fullName>
    </alternativeName>
</protein>
<comment type="catalytic activity">
    <reaction evidence="24">
        <text>hexanoyl-CoA + acetyl-CoA = 3-oxooctanoyl-CoA + CoA</text>
        <dbReference type="Rhea" id="RHEA:31203"/>
        <dbReference type="ChEBI" id="CHEBI:57287"/>
        <dbReference type="ChEBI" id="CHEBI:57288"/>
        <dbReference type="ChEBI" id="CHEBI:62619"/>
        <dbReference type="ChEBI" id="CHEBI:62620"/>
    </reaction>
    <physiologicalReaction direction="right-to-left" evidence="24">
        <dbReference type="Rhea" id="RHEA:31205"/>
    </physiologicalReaction>
</comment>
<keyword evidence="14" id="KW-0496">Mitochondrion</keyword>
<dbReference type="InterPro" id="IPR020615">
    <property type="entry name" value="Thiolase_acyl_enz_int_AS"/>
</dbReference>
<evidence type="ECO:0000256" key="23">
    <source>
        <dbReference type="ARBA" id="ARBA00047485"/>
    </source>
</evidence>
<comment type="subcellular location">
    <subcellularLocation>
        <location evidence="1">Endoplasmic reticulum</location>
    </subcellularLocation>
    <subcellularLocation>
        <location evidence="2">Mitochondrion inner membrane</location>
    </subcellularLocation>
    <subcellularLocation>
        <location evidence="3">Mitochondrion outer membrane</location>
    </subcellularLocation>
</comment>
<evidence type="ECO:0000256" key="18">
    <source>
        <dbReference type="ARBA" id="ARBA00024073"/>
    </source>
</evidence>
<dbReference type="InterPro" id="IPR016039">
    <property type="entry name" value="Thiolase-like"/>
</dbReference>
<proteinExistence type="inferred from homology"/>
<dbReference type="PROSITE" id="PS00737">
    <property type="entry name" value="THIOLASE_2"/>
    <property type="match status" value="1"/>
</dbReference>
<evidence type="ECO:0000256" key="6">
    <source>
        <dbReference type="ARBA" id="ARBA00022679"/>
    </source>
</evidence>